<evidence type="ECO:0000313" key="2">
    <source>
        <dbReference type="EMBL" id="GJF00120.1"/>
    </source>
</evidence>
<evidence type="ECO:0008006" key="4">
    <source>
        <dbReference type="Google" id="ProtNLM"/>
    </source>
</evidence>
<gene>
    <name evidence="2" type="ORF">PsYK624_163990</name>
</gene>
<protein>
    <recommendedName>
        <fullName evidence="4">F-box domain-containing protein</fullName>
    </recommendedName>
</protein>
<dbReference type="EMBL" id="BPQB01000135">
    <property type="protein sequence ID" value="GJF00120.1"/>
    <property type="molecule type" value="Genomic_DNA"/>
</dbReference>
<evidence type="ECO:0000313" key="3">
    <source>
        <dbReference type="Proteomes" id="UP000703269"/>
    </source>
</evidence>
<dbReference type="OrthoDB" id="2841072at2759"/>
<keyword evidence="3" id="KW-1185">Reference proteome</keyword>
<feature type="region of interest" description="Disordered" evidence="1">
    <location>
        <begin position="202"/>
        <end position="223"/>
    </location>
</feature>
<evidence type="ECO:0000256" key="1">
    <source>
        <dbReference type="SAM" id="MobiDB-lite"/>
    </source>
</evidence>
<accession>A0A9P3LMY6</accession>
<proteinExistence type="predicted"/>
<dbReference type="Proteomes" id="UP000703269">
    <property type="component" value="Unassembled WGS sequence"/>
</dbReference>
<dbReference type="AlphaFoldDB" id="A0A9P3LMY6"/>
<sequence length="223" mass="24527">MQPPAHAGEFAQLMSALRHLAPLQKCEIFFGQDGARDDVALSGAALAPLHTLANMRIFQLLHAPIAFEPEAVRALARAWTRLESLQLHAPMQHPGHLRLKDLTAFAEHCPSLRLLILQVSPVAGDWRCDPGVRTSTSSLVHLNLNKSIIDPLAAARVAEYLAVIFPAASVRHEFWEEQSEAAAVIDRIDELKDMLVPQGMADVAEWDSSEDAESESSEDEESE</sequence>
<feature type="compositionally biased region" description="Acidic residues" evidence="1">
    <location>
        <begin position="204"/>
        <end position="223"/>
    </location>
</feature>
<name>A0A9P3LMY6_9APHY</name>
<comment type="caution">
    <text evidence="2">The sequence shown here is derived from an EMBL/GenBank/DDBJ whole genome shotgun (WGS) entry which is preliminary data.</text>
</comment>
<reference evidence="2 3" key="1">
    <citation type="submission" date="2021-08" db="EMBL/GenBank/DDBJ databases">
        <title>Draft Genome Sequence of Phanerochaete sordida strain YK-624.</title>
        <authorList>
            <person name="Mori T."/>
            <person name="Dohra H."/>
            <person name="Suzuki T."/>
            <person name="Kawagishi H."/>
            <person name="Hirai H."/>
        </authorList>
    </citation>
    <scope>NUCLEOTIDE SEQUENCE [LARGE SCALE GENOMIC DNA]</scope>
    <source>
        <strain evidence="2 3">YK-624</strain>
    </source>
</reference>
<organism evidence="2 3">
    <name type="scientific">Phanerochaete sordida</name>
    <dbReference type="NCBI Taxonomy" id="48140"/>
    <lineage>
        <taxon>Eukaryota</taxon>
        <taxon>Fungi</taxon>
        <taxon>Dikarya</taxon>
        <taxon>Basidiomycota</taxon>
        <taxon>Agaricomycotina</taxon>
        <taxon>Agaricomycetes</taxon>
        <taxon>Polyporales</taxon>
        <taxon>Phanerochaetaceae</taxon>
        <taxon>Phanerochaete</taxon>
    </lineage>
</organism>